<dbReference type="EMBL" id="JARIHO010000021">
    <property type="protein sequence ID" value="KAJ7346396.1"/>
    <property type="molecule type" value="Genomic_DNA"/>
</dbReference>
<feature type="region of interest" description="Disordered" evidence="1">
    <location>
        <begin position="335"/>
        <end position="368"/>
    </location>
</feature>
<evidence type="ECO:0000313" key="3">
    <source>
        <dbReference type="EMBL" id="KAJ7346396.1"/>
    </source>
</evidence>
<protein>
    <submittedName>
        <fullName evidence="3">Ferritin-like domain-containing protein</fullName>
    </submittedName>
</protein>
<dbReference type="CDD" id="cd00657">
    <property type="entry name" value="Ferritin_like"/>
    <property type="match status" value="1"/>
</dbReference>
<feature type="compositionally biased region" description="Low complexity" evidence="1">
    <location>
        <begin position="335"/>
        <end position="357"/>
    </location>
</feature>
<dbReference type="SUPFAM" id="SSF47240">
    <property type="entry name" value="Ferritin-like"/>
    <property type="match status" value="1"/>
</dbReference>
<feature type="signal peptide" evidence="2">
    <location>
        <begin position="1"/>
        <end position="20"/>
    </location>
</feature>
<accession>A0AAD7ER67</accession>
<comment type="caution">
    <text evidence="3">The sequence shown here is derived from an EMBL/GenBank/DDBJ whole genome shotgun (WGS) entry which is preliminary data.</text>
</comment>
<evidence type="ECO:0000256" key="2">
    <source>
        <dbReference type="SAM" id="SignalP"/>
    </source>
</evidence>
<gene>
    <name evidence="3" type="ORF">DFH08DRAFT_961826</name>
</gene>
<dbReference type="Proteomes" id="UP001218218">
    <property type="component" value="Unassembled WGS sequence"/>
</dbReference>
<keyword evidence="2" id="KW-0732">Signal</keyword>
<dbReference type="AlphaFoldDB" id="A0AAD7ER67"/>
<reference evidence="3" key="1">
    <citation type="submission" date="2023-03" db="EMBL/GenBank/DDBJ databases">
        <title>Massive genome expansion in bonnet fungi (Mycena s.s.) driven by repeated elements and novel gene families across ecological guilds.</title>
        <authorList>
            <consortium name="Lawrence Berkeley National Laboratory"/>
            <person name="Harder C.B."/>
            <person name="Miyauchi S."/>
            <person name="Viragh M."/>
            <person name="Kuo A."/>
            <person name="Thoen E."/>
            <person name="Andreopoulos B."/>
            <person name="Lu D."/>
            <person name="Skrede I."/>
            <person name="Drula E."/>
            <person name="Henrissat B."/>
            <person name="Morin E."/>
            <person name="Kohler A."/>
            <person name="Barry K."/>
            <person name="LaButti K."/>
            <person name="Morin E."/>
            <person name="Salamov A."/>
            <person name="Lipzen A."/>
            <person name="Mereny Z."/>
            <person name="Hegedus B."/>
            <person name="Baldrian P."/>
            <person name="Stursova M."/>
            <person name="Weitz H."/>
            <person name="Taylor A."/>
            <person name="Grigoriev I.V."/>
            <person name="Nagy L.G."/>
            <person name="Martin F."/>
            <person name="Kauserud H."/>
        </authorList>
    </citation>
    <scope>NUCLEOTIDE SEQUENCE</scope>
    <source>
        <strain evidence="3">CBHHK002</strain>
    </source>
</reference>
<keyword evidence="4" id="KW-1185">Reference proteome</keyword>
<dbReference type="InterPro" id="IPR009078">
    <property type="entry name" value="Ferritin-like_SF"/>
</dbReference>
<feature type="chain" id="PRO_5042058560" evidence="2">
    <location>
        <begin position="21"/>
        <end position="472"/>
    </location>
</feature>
<proteinExistence type="predicted"/>
<evidence type="ECO:0000256" key="1">
    <source>
        <dbReference type="SAM" id="MobiDB-lite"/>
    </source>
</evidence>
<dbReference type="Pfam" id="PF13668">
    <property type="entry name" value="Ferritin_2"/>
    <property type="match status" value="1"/>
</dbReference>
<name>A0AAD7ER67_9AGAR</name>
<sequence>MRYSSPFLAVLAATPLLASARPVVTRAAASANVALVFRECPKNLHNAAPHLTFLTPTEFANVLEQLEASFYQQGLAKFQPADFIAAGFASPTIPTQILTTIQSDEAAHDTFIQAALTVNGVTPLTCTFDFTSGLTDVATMAATARVVEYVGVAAYSGAANLLDVPEFLDAAASILTVEARHQSLLNVLSGTGAAIPSPFDVGFTPQEVLSIAGGFITGPCDLGLNATTSLAVTNKGAIAPGDLLTVSATGVAGTDNLFCNIIIGGANASVNLPLAQCNVPAGTNGPVALWITSDATPIPNDVVARATVPTVAGPAIFFVDSVPDALSQLVRSTGATNATGTASTNTTTPTVGTDNNSAPPPPPPTAPKSIAALAALQTGKKTVFDTCGADVECQQGCCGFASGKCAGPDVAQSNGSGGCGHGDAAPNCAVATLLGFSDCVAGGVKGDLQAPDVQQAAAFAAQLDNLPFTPTK</sequence>
<organism evidence="3 4">
    <name type="scientific">Mycena albidolilacea</name>
    <dbReference type="NCBI Taxonomy" id="1033008"/>
    <lineage>
        <taxon>Eukaryota</taxon>
        <taxon>Fungi</taxon>
        <taxon>Dikarya</taxon>
        <taxon>Basidiomycota</taxon>
        <taxon>Agaricomycotina</taxon>
        <taxon>Agaricomycetes</taxon>
        <taxon>Agaricomycetidae</taxon>
        <taxon>Agaricales</taxon>
        <taxon>Marasmiineae</taxon>
        <taxon>Mycenaceae</taxon>
        <taxon>Mycena</taxon>
    </lineage>
</organism>
<evidence type="ECO:0000313" key="4">
    <source>
        <dbReference type="Proteomes" id="UP001218218"/>
    </source>
</evidence>